<reference evidence="2 3" key="1">
    <citation type="submission" date="2019-04" db="EMBL/GenBank/DDBJ databases">
        <title>Pedobacter sp. AR-3-17 sp. nov., isolated from Arctic soil.</title>
        <authorList>
            <person name="Dahal R.H."/>
            <person name="Kim D.-U."/>
        </authorList>
    </citation>
    <scope>NUCLEOTIDE SEQUENCE [LARGE SCALE GENOMIC DNA]</scope>
    <source>
        <strain evidence="2 3">AR-3-17</strain>
    </source>
</reference>
<name>A0A4U1C4S1_9SPHI</name>
<dbReference type="InterPro" id="IPR001789">
    <property type="entry name" value="Sig_transdc_resp-reg_receiver"/>
</dbReference>
<feature type="domain" description="Response regulatory" evidence="1">
    <location>
        <begin position="6"/>
        <end position="96"/>
    </location>
</feature>
<dbReference type="GO" id="GO:0000160">
    <property type="term" value="P:phosphorelay signal transduction system"/>
    <property type="evidence" value="ECO:0007669"/>
    <property type="project" value="InterPro"/>
</dbReference>
<evidence type="ECO:0000313" key="3">
    <source>
        <dbReference type="Proteomes" id="UP000308181"/>
    </source>
</evidence>
<proteinExistence type="predicted"/>
<evidence type="ECO:0000313" key="2">
    <source>
        <dbReference type="EMBL" id="TKC00860.1"/>
    </source>
</evidence>
<keyword evidence="3" id="KW-1185">Reference proteome</keyword>
<dbReference type="SUPFAM" id="SSF52172">
    <property type="entry name" value="CheY-like"/>
    <property type="match status" value="1"/>
</dbReference>
<organism evidence="2 3">
    <name type="scientific">Pedobacter cryophilus</name>
    <dbReference type="NCBI Taxonomy" id="2571271"/>
    <lineage>
        <taxon>Bacteria</taxon>
        <taxon>Pseudomonadati</taxon>
        <taxon>Bacteroidota</taxon>
        <taxon>Sphingobacteriia</taxon>
        <taxon>Sphingobacteriales</taxon>
        <taxon>Sphingobacteriaceae</taxon>
        <taxon>Pedobacter</taxon>
    </lineage>
</organism>
<comment type="caution">
    <text evidence="2">The sequence shown here is derived from an EMBL/GenBank/DDBJ whole genome shotgun (WGS) entry which is preliminary data.</text>
</comment>
<gene>
    <name evidence="2" type="ORF">FA046_04065</name>
</gene>
<dbReference type="Pfam" id="PF00072">
    <property type="entry name" value="Response_reg"/>
    <property type="match status" value="1"/>
</dbReference>
<dbReference type="InterPro" id="IPR011006">
    <property type="entry name" value="CheY-like_superfamily"/>
</dbReference>
<sequence length="126" mass="15120">MRQVKILWIDDSEQWVSSLQENLNLISEKNDIRFSFINAINGDDIIQQCRSFDFDLIVMDYDMEPFTGEKYIGDVRDEEHLEHIDIIFYSQNNSIKLEDLVSEYKKVKTAFRPNLEDLIKERFFKM</sequence>
<accession>A0A4U1C4S1</accession>
<dbReference type="EMBL" id="SWBP01000001">
    <property type="protein sequence ID" value="TKC00860.1"/>
    <property type="molecule type" value="Genomic_DNA"/>
</dbReference>
<dbReference type="RefSeq" id="WP_136825065.1">
    <property type="nucleotide sequence ID" value="NZ_SWBP01000001.1"/>
</dbReference>
<dbReference type="OrthoDB" id="9786548at2"/>
<dbReference type="Proteomes" id="UP000308181">
    <property type="component" value="Unassembled WGS sequence"/>
</dbReference>
<dbReference type="Gene3D" id="3.40.50.2300">
    <property type="match status" value="1"/>
</dbReference>
<evidence type="ECO:0000259" key="1">
    <source>
        <dbReference type="Pfam" id="PF00072"/>
    </source>
</evidence>
<protein>
    <submittedName>
        <fullName evidence="2">Response regulator</fullName>
    </submittedName>
</protein>
<dbReference type="AlphaFoldDB" id="A0A4U1C4S1"/>